<evidence type="ECO:0000256" key="1">
    <source>
        <dbReference type="SAM" id="MobiDB-lite"/>
    </source>
</evidence>
<evidence type="ECO:0000313" key="2">
    <source>
        <dbReference type="EMBL" id="MEN7536818.1"/>
    </source>
</evidence>
<sequence>MRLPVAGDLPQGGKGLPVAGEGEADPALVLDIDTGEVPEGEGEATTEVVSLVAEVDVPLVAPAAPPVKDQVQAPVIAKTPAEVSLALADGEEAAASGDGAETPASPAPLRQDAAPRPGELEQLRGGRAQGLAWEQAQQTILAPARQSNNATAQPSLGEAALAPEAGKDAREGASTAQLLAGADGGEKSDLKSLKELREARLAAAPAAAAAKAPAAEPSSSPFADAGSAVRVGSAPVHPTGAAPTSPTDTSLAQLVDRLIETRVAARSERSHIELSHPDFGRVTLAVGLRADDRLSVDLPGAPAELRHAVGQALAQSGAAQSSGQNTGQNTGNNGNQASSQRSDGQGQATLAGGENSQNSAGHNGGSGKNTYEPENPQLSIFAQSQAAGSDSGAGRSAGSTESGSRRGVLA</sequence>
<evidence type="ECO:0000313" key="3">
    <source>
        <dbReference type="Proteomes" id="UP001484535"/>
    </source>
</evidence>
<dbReference type="Proteomes" id="UP001484535">
    <property type="component" value="Unassembled WGS sequence"/>
</dbReference>
<feature type="compositionally biased region" description="Low complexity" evidence="1">
    <location>
        <begin position="382"/>
        <end position="399"/>
    </location>
</feature>
<gene>
    <name evidence="2" type="ORF">ABDJ38_06500</name>
</gene>
<organism evidence="2 3">
    <name type="scientific">Aurantiacibacter flavus</name>
    <dbReference type="NCBI Taxonomy" id="3145232"/>
    <lineage>
        <taxon>Bacteria</taxon>
        <taxon>Pseudomonadati</taxon>
        <taxon>Pseudomonadota</taxon>
        <taxon>Alphaproteobacteria</taxon>
        <taxon>Sphingomonadales</taxon>
        <taxon>Erythrobacteraceae</taxon>
        <taxon>Aurantiacibacter</taxon>
    </lineage>
</organism>
<reference evidence="2 3" key="1">
    <citation type="submission" date="2024-05" db="EMBL/GenBank/DDBJ databases">
        <authorList>
            <person name="Park S."/>
        </authorList>
    </citation>
    <scope>NUCLEOTIDE SEQUENCE [LARGE SCALE GENOMIC DNA]</scope>
    <source>
        <strain evidence="2 3">DGU5</strain>
    </source>
</reference>
<keyword evidence="3" id="KW-1185">Reference proteome</keyword>
<feature type="compositionally biased region" description="Low complexity" evidence="1">
    <location>
        <begin position="312"/>
        <end position="340"/>
    </location>
</feature>
<feature type="region of interest" description="Disordered" evidence="1">
    <location>
        <begin position="1"/>
        <end position="25"/>
    </location>
</feature>
<evidence type="ECO:0008006" key="4">
    <source>
        <dbReference type="Google" id="ProtNLM"/>
    </source>
</evidence>
<feature type="compositionally biased region" description="Low complexity" evidence="1">
    <location>
        <begin position="92"/>
        <end position="101"/>
    </location>
</feature>
<feature type="region of interest" description="Disordered" evidence="1">
    <location>
        <begin position="92"/>
        <end position="114"/>
    </location>
</feature>
<name>A0ABV0CVC9_9SPHN</name>
<protein>
    <recommendedName>
        <fullName evidence="4">Flagellar hook-length control protein-like C-terminal domain-containing protein</fullName>
    </recommendedName>
</protein>
<dbReference type="RefSeq" id="WP_346784268.1">
    <property type="nucleotide sequence ID" value="NZ_JBDLBR010000002.1"/>
</dbReference>
<comment type="caution">
    <text evidence="2">The sequence shown here is derived from an EMBL/GenBank/DDBJ whole genome shotgun (WGS) entry which is preliminary data.</text>
</comment>
<accession>A0ABV0CVC9</accession>
<proteinExistence type="predicted"/>
<feature type="compositionally biased region" description="Polar residues" evidence="1">
    <location>
        <begin position="341"/>
        <end position="361"/>
    </location>
</feature>
<feature type="region of interest" description="Disordered" evidence="1">
    <location>
        <begin position="312"/>
        <end position="410"/>
    </location>
</feature>
<dbReference type="EMBL" id="JBDLBR010000002">
    <property type="protein sequence ID" value="MEN7536818.1"/>
    <property type="molecule type" value="Genomic_DNA"/>
</dbReference>